<sequence>MDPVKLPMLYELWRISIGFSALISNLSHRNCPNGQGSYHLQMNHGRSSIFVMTGPLLP</sequence>
<name>A0A094YKE1_9BACT</name>
<accession>A0A094YKE1</accession>
<dbReference type="Proteomes" id="UP000029452">
    <property type="component" value="Unassembled WGS sequence"/>
</dbReference>
<organism evidence="1 2">
    <name type="scientific">Leptospirillum ferriphilum</name>
    <dbReference type="NCBI Taxonomy" id="178606"/>
    <lineage>
        <taxon>Bacteria</taxon>
        <taxon>Pseudomonadati</taxon>
        <taxon>Nitrospirota</taxon>
        <taxon>Nitrospiria</taxon>
        <taxon>Nitrospirales</taxon>
        <taxon>Nitrospiraceae</taxon>
        <taxon>Leptospirillum</taxon>
    </lineage>
</organism>
<proteinExistence type="predicted"/>
<evidence type="ECO:0000313" key="2">
    <source>
        <dbReference type="Proteomes" id="UP000029452"/>
    </source>
</evidence>
<evidence type="ECO:0000313" key="1">
    <source>
        <dbReference type="EMBL" id="KGA93681.1"/>
    </source>
</evidence>
<comment type="caution">
    <text evidence="1">The sequence shown here is derived from an EMBL/GenBank/DDBJ whole genome shotgun (WGS) entry which is preliminary data.</text>
</comment>
<reference evidence="1 2" key="1">
    <citation type="submission" date="2014-06" db="EMBL/GenBank/DDBJ databases">
        <title>Draft genome sequence of iron oxidizing acidophile Leptospirillum ferriphilum DSM14647.</title>
        <authorList>
            <person name="Cardenas J.P."/>
            <person name="Lazcano M."/>
            <person name="Ossandon F.J."/>
            <person name="Corbett M."/>
            <person name="Holmes D.S."/>
            <person name="Watkin E."/>
        </authorList>
    </citation>
    <scope>NUCLEOTIDE SEQUENCE [LARGE SCALE GENOMIC DNA]</scope>
    <source>
        <strain evidence="1 2">DSM 14647</strain>
    </source>
</reference>
<gene>
    <name evidence="1" type="ORF">LptCag_1391</name>
</gene>
<dbReference type="PATRIC" id="fig|178606.4.peg.1391"/>
<dbReference type="AlphaFoldDB" id="A0A094YKE1"/>
<protein>
    <submittedName>
        <fullName evidence="1">Uncharacterized protein</fullName>
    </submittedName>
</protein>
<dbReference type="EMBL" id="JPGK01000005">
    <property type="protein sequence ID" value="KGA93681.1"/>
    <property type="molecule type" value="Genomic_DNA"/>
</dbReference>